<keyword evidence="2" id="KW-0732">Signal</keyword>
<evidence type="ECO:0000256" key="2">
    <source>
        <dbReference type="ARBA" id="ARBA00022729"/>
    </source>
</evidence>
<dbReference type="PROSITE" id="PS50995">
    <property type="entry name" value="HTH_MARR_2"/>
    <property type="match status" value="1"/>
</dbReference>
<keyword evidence="7" id="KW-1185">Reference proteome</keyword>
<dbReference type="PRINTS" id="PR00598">
    <property type="entry name" value="HTHMARR"/>
</dbReference>
<gene>
    <name evidence="6" type="ORF">GCM10025881_25830</name>
</gene>
<protein>
    <recommendedName>
        <fullName evidence="5">HTH marR-type domain-containing protein</fullName>
    </recommendedName>
</protein>
<organism evidence="6 7">
    <name type="scientific">Pseudolysinimonas kribbensis</name>
    <dbReference type="NCBI Taxonomy" id="433641"/>
    <lineage>
        <taxon>Bacteria</taxon>
        <taxon>Bacillati</taxon>
        <taxon>Actinomycetota</taxon>
        <taxon>Actinomycetes</taxon>
        <taxon>Micrococcales</taxon>
        <taxon>Microbacteriaceae</taxon>
        <taxon>Pseudolysinimonas</taxon>
    </lineage>
</organism>
<dbReference type="Proteomes" id="UP001157034">
    <property type="component" value="Unassembled WGS sequence"/>
</dbReference>
<dbReference type="SUPFAM" id="SSF53474">
    <property type="entry name" value="alpha/beta-Hydrolases"/>
    <property type="match status" value="1"/>
</dbReference>
<name>A0ABQ6K5V2_9MICO</name>
<comment type="similarity">
    <text evidence="1">Belongs to the peptidase S33 family.</text>
</comment>
<dbReference type="InterPro" id="IPR000835">
    <property type="entry name" value="HTH_MarR-typ"/>
</dbReference>
<dbReference type="PANTHER" id="PTHR43248">
    <property type="entry name" value="2-SUCCINYL-6-HYDROXY-2,4-CYCLOHEXADIENE-1-CARBOXYLATE SYNTHASE"/>
    <property type="match status" value="1"/>
</dbReference>
<evidence type="ECO:0000256" key="1">
    <source>
        <dbReference type="ARBA" id="ARBA00010088"/>
    </source>
</evidence>
<keyword evidence="4" id="KW-0812">Transmembrane</keyword>
<dbReference type="Pfam" id="PF08386">
    <property type="entry name" value="Abhydrolase_4"/>
    <property type="match status" value="1"/>
</dbReference>
<dbReference type="Pfam" id="PF00561">
    <property type="entry name" value="Abhydrolase_1"/>
    <property type="match status" value="1"/>
</dbReference>
<dbReference type="Gene3D" id="1.10.10.10">
    <property type="entry name" value="Winged helix-like DNA-binding domain superfamily/Winged helix DNA-binding domain"/>
    <property type="match status" value="1"/>
</dbReference>
<evidence type="ECO:0000256" key="3">
    <source>
        <dbReference type="ARBA" id="ARBA00022801"/>
    </source>
</evidence>
<feature type="transmembrane region" description="Helical" evidence="4">
    <location>
        <begin position="168"/>
        <end position="190"/>
    </location>
</feature>
<evidence type="ECO:0000313" key="7">
    <source>
        <dbReference type="Proteomes" id="UP001157034"/>
    </source>
</evidence>
<proteinExistence type="inferred from homology"/>
<dbReference type="InterPro" id="IPR000073">
    <property type="entry name" value="AB_hydrolase_1"/>
</dbReference>
<dbReference type="InterPro" id="IPR036388">
    <property type="entry name" value="WH-like_DNA-bd_sf"/>
</dbReference>
<dbReference type="InterPro" id="IPR036390">
    <property type="entry name" value="WH_DNA-bd_sf"/>
</dbReference>
<evidence type="ECO:0000313" key="6">
    <source>
        <dbReference type="EMBL" id="GMA95759.1"/>
    </source>
</evidence>
<sequence>MENMQRDRRRRLADVHDGLRALRLELARLNHRVSDRLELRDLDLDCFDLVARSGSLTPTELAGLSGIHPATLTGILDRLERGGWIVRERAAGDRRSVRLRPAPRSAAQIVPHFAGMNDAMDAACADFSDEQLDLIAEFLRRATVAGERPRTPYRVAPMRLRRSNARRLTALVAVMTATTLLLSGCILQKLPVPGSTHTVTTHTHEAVAPDLERFYTQGLRWRSVSGGIDTTEVTVPLDWAKPSGATIELAIARHRAKGSRLGSLLINPGGPGGSGYDFVAQSAQFVVTPDVLGHYDLIGFDPRGVGRSTPVACYTDPKKQDALLYQPFVHPFGSAEWAGELSARQKDWIAACRRNTGPLLGHLDAASVARDMDVIRAVLGDTRMHYLGYSYGTYLGTMYAQLFPKKVGRMVLDGAVDPRADQLDALVTQMAGFDSAFKAYLANCLTRSGCPFSGSLDHAIQQVQALLAGVDARHLVASDGRVLDAATVGTAISEPLYSEFSWPDLTEMFARLAKGDSDPAFEQADAYNNRTASGGYSTNGYEIYTAVTCDETTLGTDGVDILTDMARIEKAAPVLGKYVAYSDTAALEATCDAWPYPPAKLPASYTAPGSPPIVVIGTTNDPATPYQQSVTLAKELSQGFLFTHHGEGHTVYAQGDACIDSHVDDYLLRGALPASDPDCH</sequence>
<evidence type="ECO:0000259" key="5">
    <source>
        <dbReference type="PROSITE" id="PS50995"/>
    </source>
</evidence>
<dbReference type="PANTHER" id="PTHR43248:SF29">
    <property type="entry name" value="TRIPEPTIDYL AMINOPEPTIDASE"/>
    <property type="match status" value="1"/>
</dbReference>
<dbReference type="InterPro" id="IPR029058">
    <property type="entry name" value="AB_hydrolase_fold"/>
</dbReference>
<accession>A0ABQ6K5V2</accession>
<dbReference type="Pfam" id="PF01047">
    <property type="entry name" value="MarR"/>
    <property type="match status" value="1"/>
</dbReference>
<feature type="domain" description="HTH marR-type" evidence="5">
    <location>
        <begin position="1"/>
        <end position="144"/>
    </location>
</feature>
<comment type="caution">
    <text evidence="6">The sequence shown here is derived from an EMBL/GenBank/DDBJ whole genome shotgun (WGS) entry which is preliminary data.</text>
</comment>
<reference evidence="7" key="1">
    <citation type="journal article" date="2019" name="Int. J. Syst. Evol. Microbiol.">
        <title>The Global Catalogue of Microorganisms (GCM) 10K type strain sequencing project: providing services to taxonomists for standard genome sequencing and annotation.</title>
        <authorList>
            <consortium name="The Broad Institute Genomics Platform"/>
            <consortium name="The Broad Institute Genome Sequencing Center for Infectious Disease"/>
            <person name="Wu L."/>
            <person name="Ma J."/>
        </authorList>
    </citation>
    <scope>NUCLEOTIDE SEQUENCE [LARGE SCALE GENOMIC DNA]</scope>
    <source>
        <strain evidence="7">NBRC 108894</strain>
    </source>
</reference>
<keyword evidence="4" id="KW-1133">Transmembrane helix</keyword>
<keyword evidence="4" id="KW-0472">Membrane</keyword>
<dbReference type="SMART" id="SM00347">
    <property type="entry name" value="HTH_MARR"/>
    <property type="match status" value="1"/>
</dbReference>
<evidence type="ECO:0000256" key="4">
    <source>
        <dbReference type="SAM" id="Phobius"/>
    </source>
</evidence>
<dbReference type="InterPro" id="IPR013595">
    <property type="entry name" value="Pept_S33_TAP-like_C"/>
</dbReference>
<keyword evidence="3" id="KW-0378">Hydrolase</keyword>
<dbReference type="InterPro" id="IPR051601">
    <property type="entry name" value="Serine_prot/Carboxylest_S33"/>
</dbReference>
<dbReference type="Gene3D" id="3.40.50.1820">
    <property type="entry name" value="alpha/beta hydrolase"/>
    <property type="match status" value="1"/>
</dbReference>
<dbReference type="SUPFAM" id="SSF46785">
    <property type="entry name" value="Winged helix' DNA-binding domain"/>
    <property type="match status" value="1"/>
</dbReference>
<dbReference type="EMBL" id="BSVB01000001">
    <property type="protein sequence ID" value="GMA95759.1"/>
    <property type="molecule type" value="Genomic_DNA"/>
</dbReference>